<dbReference type="EMBL" id="VYYT01000211">
    <property type="protein sequence ID" value="KAK2756345.1"/>
    <property type="molecule type" value="Genomic_DNA"/>
</dbReference>
<evidence type="ECO:0000313" key="4">
    <source>
        <dbReference type="Proteomes" id="UP001281614"/>
    </source>
</evidence>
<dbReference type="Proteomes" id="UP001281614">
    <property type="component" value="Unassembled WGS sequence"/>
</dbReference>
<comment type="caution">
    <text evidence="3">The sequence shown here is derived from an EMBL/GenBank/DDBJ whole genome shotgun (WGS) entry which is preliminary data.</text>
</comment>
<keyword evidence="2" id="KW-0732">Signal</keyword>
<reference evidence="3" key="1">
    <citation type="submission" date="2023-02" db="EMBL/GenBank/DDBJ databases">
        <title>Colletotrichum kahawae CIFC_Que2 genome sequencing and assembly.</title>
        <authorList>
            <person name="Baroncelli R."/>
        </authorList>
    </citation>
    <scope>NUCLEOTIDE SEQUENCE</scope>
    <source>
        <strain evidence="3">CIFC_Que2</strain>
    </source>
</reference>
<dbReference type="AlphaFoldDB" id="A0AAD9YAW6"/>
<feature type="region of interest" description="Disordered" evidence="1">
    <location>
        <begin position="65"/>
        <end position="104"/>
    </location>
</feature>
<gene>
    <name evidence="3" type="ORF">CKAH01_05866</name>
</gene>
<evidence type="ECO:0008006" key="5">
    <source>
        <dbReference type="Google" id="ProtNLM"/>
    </source>
</evidence>
<accession>A0AAD9YAW6</accession>
<feature type="compositionally biased region" description="Basic and acidic residues" evidence="1">
    <location>
        <begin position="70"/>
        <end position="84"/>
    </location>
</feature>
<feature type="signal peptide" evidence="2">
    <location>
        <begin position="1"/>
        <end position="32"/>
    </location>
</feature>
<name>A0AAD9YAW6_COLKA</name>
<evidence type="ECO:0000256" key="2">
    <source>
        <dbReference type="SAM" id="SignalP"/>
    </source>
</evidence>
<sequence>MPDHRRRRRRPSKTTFFFFFGLVWLCLPGCKSTRNWRATTGNGTCIHTYLRIHASQGCHSLFRRPARLPSRPDDNNQAHLKLGETRPPQLDGEHSSFPGEPPSPNLEASSFQVFFFVLLGASSRGLLARWVLVPHP</sequence>
<proteinExistence type="predicted"/>
<evidence type="ECO:0000256" key="1">
    <source>
        <dbReference type="SAM" id="MobiDB-lite"/>
    </source>
</evidence>
<organism evidence="3 4">
    <name type="scientific">Colletotrichum kahawae</name>
    <name type="common">Coffee berry disease fungus</name>
    <dbReference type="NCBI Taxonomy" id="34407"/>
    <lineage>
        <taxon>Eukaryota</taxon>
        <taxon>Fungi</taxon>
        <taxon>Dikarya</taxon>
        <taxon>Ascomycota</taxon>
        <taxon>Pezizomycotina</taxon>
        <taxon>Sordariomycetes</taxon>
        <taxon>Hypocreomycetidae</taxon>
        <taxon>Glomerellales</taxon>
        <taxon>Glomerellaceae</taxon>
        <taxon>Colletotrichum</taxon>
        <taxon>Colletotrichum gloeosporioides species complex</taxon>
    </lineage>
</organism>
<keyword evidence="4" id="KW-1185">Reference proteome</keyword>
<evidence type="ECO:0000313" key="3">
    <source>
        <dbReference type="EMBL" id="KAK2756345.1"/>
    </source>
</evidence>
<protein>
    <recommendedName>
        <fullName evidence="5">Secreted protein</fullName>
    </recommendedName>
</protein>
<feature type="chain" id="PRO_5042289993" description="Secreted protein" evidence="2">
    <location>
        <begin position="33"/>
        <end position="136"/>
    </location>
</feature>